<keyword evidence="3" id="KW-1185">Reference proteome</keyword>
<name>A0A1I4LG94_9BURK</name>
<accession>A0A1I4LG94</accession>
<keyword evidence="1" id="KW-0812">Transmembrane</keyword>
<sequence length="445" mass="47387">MAPATPSAAPAPRPVDLYRAVWRWHFYAGLLVLPFLVLLAVTGALYLFQAEIDDYVYRDLRTVPRAAAQLPHSAVLARAGAAFPGVVASYVPAAAPGRSAQVLLRGADGARVVVFVDPYRGKVLGSLPDKGGVSGVVRRLHSLSYFGTLANGLIEMAAGWTILLVVSGLYLWWPRGRRGALLLRGRPGQRVFWRDLHAVTGVYVALFLLFLAVTGMPWSVLWGAQINQWANGSNFGYPAGVRVALPMSDEHLQHALPTAWSLRQARLPATPTGAGAAAPIGVDRAVARFDQLGIARGYAVSLPAGPAGVYSAAVYPADLAAQRVVHIDQYTGRVLLDMGYGDYGPLGKSLEWGINVHLGQQFGLANQLVLLAACVAIVLLCVAGGCMWWQRRPAGGLGVPPMPADRGALKVVLAVMAVGGLLLPLVGASMLLMLALDYCLALRRR</sequence>
<reference evidence="2 3" key="1">
    <citation type="submission" date="2016-10" db="EMBL/GenBank/DDBJ databases">
        <authorList>
            <person name="de Groot N.N."/>
        </authorList>
    </citation>
    <scope>NUCLEOTIDE SEQUENCE [LARGE SCALE GENOMIC DNA]</scope>
    <source>
        <strain evidence="2 3">ATCC 43154</strain>
    </source>
</reference>
<dbReference type="InterPro" id="IPR005625">
    <property type="entry name" value="PepSY-ass_TM"/>
</dbReference>
<organism evidence="2 3">
    <name type="scientific">Rugamonas rubra</name>
    <dbReference type="NCBI Taxonomy" id="758825"/>
    <lineage>
        <taxon>Bacteria</taxon>
        <taxon>Pseudomonadati</taxon>
        <taxon>Pseudomonadota</taxon>
        <taxon>Betaproteobacteria</taxon>
        <taxon>Burkholderiales</taxon>
        <taxon>Oxalobacteraceae</taxon>
        <taxon>Telluria group</taxon>
        <taxon>Rugamonas</taxon>
    </lineage>
</organism>
<dbReference type="OrthoDB" id="9791166at2"/>
<evidence type="ECO:0000256" key="1">
    <source>
        <dbReference type="SAM" id="Phobius"/>
    </source>
</evidence>
<keyword evidence="1" id="KW-1133">Transmembrane helix</keyword>
<dbReference type="AlphaFoldDB" id="A0A1I4LG94"/>
<dbReference type="Proteomes" id="UP000199470">
    <property type="component" value="Unassembled WGS sequence"/>
</dbReference>
<dbReference type="PANTHER" id="PTHR34219:SF1">
    <property type="entry name" value="PEPSY DOMAIN-CONTAINING PROTEIN"/>
    <property type="match status" value="1"/>
</dbReference>
<feature type="transmembrane region" description="Helical" evidence="1">
    <location>
        <begin position="368"/>
        <end position="391"/>
    </location>
</feature>
<proteinExistence type="predicted"/>
<feature type="transmembrane region" description="Helical" evidence="1">
    <location>
        <begin position="411"/>
        <end position="436"/>
    </location>
</feature>
<keyword evidence="1" id="KW-0472">Membrane</keyword>
<gene>
    <name evidence="2" type="ORF">SAMN02982985_01943</name>
</gene>
<evidence type="ECO:0000313" key="3">
    <source>
        <dbReference type="Proteomes" id="UP000199470"/>
    </source>
</evidence>
<dbReference type="Pfam" id="PF03929">
    <property type="entry name" value="PepSY_TM"/>
    <property type="match status" value="1"/>
</dbReference>
<feature type="transmembrane region" description="Helical" evidence="1">
    <location>
        <begin position="202"/>
        <end position="224"/>
    </location>
</feature>
<dbReference type="RefSeq" id="WP_093386931.1">
    <property type="nucleotide sequence ID" value="NZ_FOTW01000009.1"/>
</dbReference>
<feature type="transmembrane region" description="Helical" evidence="1">
    <location>
        <begin position="24"/>
        <end position="48"/>
    </location>
</feature>
<evidence type="ECO:0000313" key="2">
    <source>
        <dbReference type="EMBL" id="SFL90098.1"/>
    </source>
</evidence>
<dbReference type="PANTHER" id="PTHR34219">
    <property type="entry name" value="IRON-REGULATED INNER MEMBRANE PROTEIN-RELATED"/>
    <property type="match status" value="1"/>
</dbReference>
<feature type="transmembrane region" description="Helical" evidence="1">
    <location>
        <begin position="148"/>
        <end position="173"/>
    </location>
</feature>
<protein>
    <submittedName>
        <fullName evidence="2">Uncharacterized iron-regulated membrane protein</fullName>
    </submittedName>
</protein>
<dbReference type="EMBL" id="FOTW01000009">
    <property type="protein sequence ID" value="SFL90098.1"/>
    <property type="molecule type" value="Genomic_DNA"/>
</dbReference>
<dbReference type="STRING" id="758825.SAMN02982985_01943"/>